<dbReference type="PIRSF" id="PIRSF036492">
    <property type="entry name" value="ALDH"/>
    <property type="match status" value="1"/>
</dbReference>
<dbReference type="CDD" id="cd07135">
    <property type="entry name" value="ALDH_F14-YMR110C"/>
    <property type="match status" value="1"/>
</dbReference>
<feature type="active site" evidence="5">
    <location>
        <position position="217"/>
    </location>
</feature>
<dbReference type="InterPro" id="IPR016161">
    <property type="entry name" value="Ald_DH/histidinol_DH"/>
</dbReference>
<evidence type="ECO:0000256" key="2">
    <source>
        <dbReference type="ARBA" id="ARBA00022746"/>
    </source>
</evidence>
<keyword evidence="2" id="KW-0125">Carotenoid biosynthesis</keyword>
<keyword evidence="3 4" id="KW-0560">Oxidoreductase</keyword>
<dbReference type="GO" id="GO:0006081">
    <property type="term" value="P:aldehyde metabolic process"/>
    <property type="evidence" value="ECO:0007669"/>
    <property type="project" value="InterPro"/>
</dbReference>
<dbReference type="SUPFAM" id="SSF53720">
    <property type="entry name" value="ALDH-like"/>
    <property type="match status" value="1"/>
</dbReference>
<keyword evidence="6" id="KW-1133">Transmembrane helix</keyword>
<evidence type="ECO:0000256" key="6">
    <source>
        <dbReference type="SAM" id="Phobius"/>
    </source>
</evidence>
<dbReference type="Proteomes" id="UP000315522">
    <property type="component" value="Unassembled WGS sequence"/>
</dbReference>
<comment type="similarity">
    <text evidence="1 4">Belongs to the aldehyde dehydrogenase family.</text>
</comment>
<dbReference type="InterPro" id="IPR012394">
    <property type="entry name" value="Aldehyde_DH_NAD(P)"/>
</dbReference>
<dbReference type="InterPro" id="IPR015590">
    <property type="entry name" value="Aldehyde_DH_dom"/>
</dbReference>
<dbReference type="GO" id="GO:0004029">
    <property type="term" value="F:aldehyde dehydrogenase (NAD+) activity"/>
    <property type="evidence" value="ECO:0007669"/>
    <property type="project" value="TreeGrafter"/>
</dbReference>
<evidence type="ECO:0000256" key="5">
    <source>
        <dbReference type="PIRSR" id="PIRSR036492-1"/>
    </source>
</evidence>
<feature type="domain" description="Aldehyde dehydrogenase" evidence="7">
    <location>
        <begin position="30"/>
        <end position="361"/>
    </location>
</feature>
<dbReference type="Gene3D" id="3.40.309.10">
    <property type="entry name" value="Aldehyde Dehydrogenase, Chain A, domain 2"/>
    <property type="match status" value="1"/>
</dbReference>
<evidence type="ECO:0000256" key="4">
    <source>
        <dbReference type="PIRNR" id="PIRNR036492"/>
    </source>
</evidence>
<dbReference type="AlphaFoldDB" id="A0A559MCG6"/>
<dbReference type="PANTHER" id="PTHR43570">
    <property type="entry name" value="ALDEHYDE DEHYDROGENASE"/>
    <property type="match status" value="1"/>
</dbReference>
<keyword evidence="6" id="KW-0812">Transmembrane</keyword>
<name>A0A559MCG6_9HELO</name>
<comment type="caution">
    <text evidence="8">The sequence shown here is derived from an EMBL/GenBank/DDBJ whole genome shotgun (WGS) entry which is preliminary data.</text>
</comment>
<dbReference type="InterPro" id="IPR016162">
    <property type="entry name" value="Ald_DH_N"/>
</dbReference>
<dbReference type="EMBL" id="QGML01000792">
    <property type="protein sequence ID" value="TVY90650.1"/>
    <property type="molecule type" value="Genomic_DNA"/>
</dbReference>
<keyword evidence="9" id="KW-1185">Reference proteome</keyword>
<evidence type="ECO:0000256" key="1">
    <source>
        <dbReference type="ARBA" id="ARBA00009986"/>
    </source>
</evidence>
<dbReference type="Pfam" id="PF00171">
    <property type="entry name" value="Aldedh"/>
    <property type="match status" value="1"/>
</dbReference>
<dbReference type="PANTHER" id="PTHR43570:SF16">
    <property type="entry name" value="ALDEHYDE DEHYDROGENASE TYPE III, ISOFORM Q"/>
    <property type="match status" value="1"/>
</dbReference>
<protein>
    <recommendedName>
        <fullName evidence="4">Aldehyde dehydrogenase</fullName>
    </recommendedName>
</protein>
<dbReference type="Gene3D" id="3.40.605.10">
    <property type="entry name" value="Aldehyde Dehydrogenase, Chain A, domain 1"/>
    <property type="match status" value="1"/>
</dbReference>
<organism evidence="8 9">
    <name type="scientific">Lachnellula willkommii</name>
    <dbReference type="NCBI Taxonomy" id="215461"/>
    <lineage>
        <taxon>Eukaryota</taxon>
        <taxon>Fungi</taxon>
        <taxon>Dikarya</taxon>
        <taxon>Ascomycota</taxon>
        <taxon>Pezizomycotina</taxon>
        <taxon>Leotiomycetes</taxon>
        <taxon>Helotiales</taxon>
        <taxon>Lachnaceae</taxon>
        <taxon>Lachnellula</taxon>
    </lineage>
</organism>
<sequence length="554" mass="61245">MPQYTSAKEFESAYSALFSTFATGKTKDLKWRKWQLKQVWWMIIENEAEILDALSSDLNRHEFESHGADLLGLKTDTLEHIEHLEEWTADEIPDAGVIFGTLGKARVRKEPLGVALIIGAWNFPFLLLLQPMLAAIAAGCCVMLKPSELAEASQALLVSLIPRYLDPSAICIVTGGPAETGRILEHRFNHIFFTGSSKVARFITAAAAKHLTPLVLELGGQGPAIVTASADVDLAAKRIAYGKFMNAGQICLSINHVFADPVVYDELVERLSFWFAKFMDGSYDGYCKIINERNFDRLASLLDKTQGKLVCGGKRDRSTCFFDPTVVRDVTTSDSLLSEELFGPILPVIKANHVDAYKTIASEKAWNIHLLYTSSPRSNRSSTRVSILRYYHPLILFVTELTLLVLANTNSGGVTINDVIMHAGVPNAPFGGVGDSGYGAYHGFHGFLCFTHQRVVVAPPTWLDMVMSFRYPPYDLKHLGKVAVAKKLKFQPGEQMSDQVVHRGGKGSVWMKSVKLLAQVVICFALARLVLQRGTLINETKGLWQGVARKLQLS</sequence>
<evidence type="ECO:0000259" key="7">
    <source>
        <dbReference type="Pfam" id="PF00171"/>
    </source>
</evidence>
<accession>A0A559MCG6</accession>
<dbReference type="InterPro" id="IPR016163">
    <property type="entry name" value="Ald_DH_C"/>
</dbReference>
<proteinExistence type="inferred from homology"/>
<keyword evidence="6" id="KW-0472">Membrane</keyword>
<evidence type="ECO:0000256" key="3">
    <source>
        <dbReference type="ARBA" id="ARBA00023002"/>
    </source>
</evidence>
<evidence type="ECO:0000313" key="8">
    <source>
        <dbReference type="EMBL" id="TVY90650.1"/>
    </source>
</evidence>
<feature type="transmembrane region" description="Helical" evidence="6">
    <location>
        <begin position="112"/>
        <end position="138"/>
    </location>
</feature>
<gene>
    <name evidence="8" type="primary">ALDH3A1_0</name>
    <name evidence="8" type="ORF">LAWI1_G005692</name>
</gene>
<dbReference type="GO" id="GO:0016117">
    <property type="term" value="P:carotenoid biosynthetic process"/>
    <property type="evidence" value="ECO:0007669"/>
    <property type="project" value="UniProtKB-KW"/>
</dbReference>
<feature type="active site" evidence="5">
    <location>
        <position position="251"/>
    </location>
</feature>
<dbReference type="FunFam" id="3.40.605.10:FF:000004">
    <property type="entry name" value="Aldehyde dehydrogenase"/>
    <property type="match status" value="1"/>
</dbReference>
<dbReference type="GO" id="GO:0005737">
    <property type="term" value="C:cytoplasm"/>
    <property type="evidence" value="ECO:0007669"/>
    <property type="project" value="TreeGrafter"/>
</dbReference>
<evidence type="ECO:0000313" key="9">
    <source>
        <dbReference type="Proteomes" id="UP000315522"/>
    </source>
</evidence>
<reference evidence="8 9" key="1">
    <citation type="submission" date="2018-05" db="EMBL/GenBank/DDBJ databases">
        <title>Genome sequencing and assembly of the regulated plant pathogen Lachnellula willkommii and related sister species for the development of diagnostic species identification markers.</title>
        <authorList>
            <person name="Giroux E."/>
            <person name="Bilodeau G."/>
        </authorList>
    </citation>
    <scope>NUCLEOTIDE SEQUENCE [LARGE SCALE GENOMIC DNA]</scope>
    <source>
        <strain evidence="8 9">CBS 172.35</strain>
    </source>
</reference>